<proteinExistence type="predicted"/>
<organism evidence="1">
    <name type="scientific">Rhizophora mucronata</name>
    <name type="common">Asiatic mangrove</name>
    <dbReference type="NCBI Taxonomy" id="61149"/>
    <lineage>
        <taxon>Eukaryota</taxon>
        <taxon>Viridiplantae</taxon>
        <taxon>Streptophyta</taxon>
        <taxon>Embryophyta</taxon>
        <taxon>Tracheophyta</taxon>
        <taxon>Spermatophyta</taxon>
        <taxon>Magnoliopsida</taxon>
        <taxon>eudicotyledons</taxon>
        <taxon>Gunneridae</taxon>
        <taxon>Pentapetalae</taxon>
        <taxon>rosids</taxon>
        <taxon>fabids</taxon>
        <taxon>Malpighiales</taxon>
        <taxon>Rhizophoraceae</taxon>
        <taxon>Rhizophora</taxon>
    </lineage>
</organism>
<dbReference type="EMBL" id="GGEC01088572">
    <property type="protein sequence ID" value="MBX69056.1"/>
    <property type="molecule type" value="Transcribed_RNA"/>
</dbReference>
<accession>A0A2P2QPT9</accession>
<evidence type="ECO:0000313" key="1">
    <source>
        <dbReference type="EMBL" id="MBX69056.1"/>
    </source>
</evidence>
<reference evidence="1" key="1">
    <citation type="submission" date="2018-02" db="EMBL/GenBank/DDBJ databases">
        <title>Rhizophora mucronata_Transcriptome.</title>
        <authorList>
            <person name="Meera S.P."/>
            <person name="Sreeshan A."/>
            <person name="Augustine A."/>
        </authorList>
    </citation>
    <scope>NUCLEOTIDE SEQUENCE</scope>
    <source>
        <tissue evidence="1">Leaf</tissue>
    </source>
</reference>
<dbReference type="AlphaFoldDB" id="A0A2P2QPT9"/>
<name>A0A2P2QPT9_RHIMU</name>
<sequence>MDLQSWFTLILCPDCVVRATVEFQYNVVAIVNLSVTHSHQMLLYLHCVGFIIVHPKA</sequence>
<protein>
    <submittedName>
        <fullName evidence="1">Uncharacterized protein</fullName>
    </submittedName>
</protein>